<keyword evidence="2" id="KW-1133">Transmembrane helix</keyword>
<evidence type="ECO:0000256" key="2">
    <source>
        <dbReference type="SAM" id="Phobius"/>
    </source>
</evidence>
<sequence length="209" mass="20654">MTGAADGSAAPPPSGGPRWTTWVLGVSVGVIVVGGIVLLFLLGTRVSGGGPGTAPEAAPVPTVTVTVTATPSAAPVAPQPTAPAAPGPHPWTDLAGGECLDPFTSPWAEELTVVDCAQPHAAQLVGRPVISSDPAAPYPGEAAITAGLNLACTAPEVLSLDAAAAYPDLAWQASYPVTDEQWAAGQRTASCFVTRTSGEPITGSLSAAG</sequence>
<dbReference type="AlphaFoldDB" id="A0A1X9LNE9"/>
<gene>
    <name evidence="4" type="ORF">B5808_16515</name>
</gene>
<dbReference type="Proteomes" id="UP000192775">
    <property type="component" value="Chromosome"/>
</dbReference>
<evidence type="ECO:0000313" key="5">
    <source>
        <dbReference type="Proteomes" id="UP000192775"/>
    </source>
</evidence>
<evidence type="ECO:0000313" key="4">
    <source>
        <dbReference type="EMBL" id="ARJ06647.1"/>
    </source>
</evidence>
<dbReference type="RefSeq" id="WP_085020785.1">
    <property type="nucleotide sequence ID" value="NZ_BMHD01000001.1"/>
</dbReference>
<dbReference type="KEGG" id="cphy:B5808_16515"/>
<evidence type="ECO:0000259" key="3">
    <source>
        <dbReference type="Pfam" id="PF13845"/>
    </source>
</evidence>
<reference evidence="4 5" key="1">
    <citation type="submission" date="2017-04" db="EMBL/GenBank/DDBJ databases">
        <authorList>
            <person name="Afonso C.L."/>
            <person name="Miller P.J."/>
            <person name="Scott M.A."/>
            <person name="Spackman E."/>
            <person name="Goraichik I."/>
            <person name="Dimitrov K.M."/>
            <person name="Suarez D.L."/>
            <person name="Swayne D.E."/>
        </authorList>
    </citation>
    <scope>NUCLEOTIDE SEQUENCE [LARGE SCALE GENOMIC DNA]</scope>
    <source>
        <strain evidence="5">XA(T)</strain>
    </source>
</reference>
<feature type="compositionally biased region" description="Pro residues" evidence="1">
    <location>
        <begin position="77"/>
        <end position="89"/>
    </location>
</feature>
<dbReference type="STRING" id="1619308.B5808_16515"/>
<dbReference type="InterPro" id="IPR026004">
    <property type="entry name" value="Septum_form"/>
</dbReference>
<dbReference type="EMBL" id="CP020715">
    <property type="protein sequence ID" value="ARJ06647.1"/>
    <property type="molecule type" value="Genomic_DNA"/>
</dbReference>
<dbReference type="Pfam" id="PF13845">
    <property type="entry name" value="Septum_form"/>
    <property type="match status" value="1"/>
</dbReference>
<keyword evidence="5" id="KW-1185">Reference proteome</keyword>
<feature type="transmembrane region" description="Helical" evidence="2">
    <location>
        <begin position="22"/>
        <end position="42"/>
    </location>
</feature>
<feature type="region of interest" description="Disordered" evidence="1">
    <location>
        <begin position="72"/>
        <end position="95"/>
    </location>
</feature>
<organism evidence="4 5">
    <name type="scientific">Cnuibacter physcomitrellae</name>
    <dbReference type="NCBI Taxonomy" id="1619308"/>
    <lineage>
        <taxon>Bacteria</taxon>
        <taxon>Bacillati</taxon>
        <taxon>Actinomycetota</taxon>
        <taxon>Actinomycetes</taxon>
        <taxon>Micrococcales</taxon>
        <taxon>Microbacteriaceae</taxon>
        <taxon>Cnuibacter</taxon>
    </lineage>
</organism>
<proteinExistence type="predicted"/>
<evidence type="ECO:0000256" key="1">
    <source>
        <dbReference type="SAM" id="MobiDB-lite"/>
    </source>
</evidence>
<accession>A0A1X9LNE9</accession>
<name>A0A1X9LNE9_9MICO</name>
<feature type="domain" description="Septum formation-related" evidence="3">
    <location>
        <begin position="97"/>
        <end position="193"/>
    </location>
</feature>
<keyword evidence="2" id="KW-0812">Transmembrane</keyword>
<keyword evidence="2" id="KW-0472">Membrane</keyword>
<protein>
    <recommendedName>
        <fullName evidence="3">Septum formation-related domain-containing protein</fullName>
    </recommendedName>
</protein>